<dbReference type="RefSeq" id="WP_344086241.1">
    <property type="nucleotide sequence ID" value="NZ_BAAALS010000029.1"/>
</dbReference>
<evidence type="ECO:0000313" key="3">
    <source>
        <dbReference type="Proteomes" id="UP001500655"/>
    </source>
</evidence>
<proteinExistence type="predicted"/>
<organism evidence="2 3">
    <name type="scientific">Luedemannella helvata</name>
    <dbReference type="NCBI Taxonomy" id="349315"/>
    <lineage>
        <taxon>Bacteria</taxon>
        <taxon>Bacillati</taxon>
        <taxon>Actinomycetota</taxon>
        <taxon>Actinomycetes</taxon>
        <taxon>Micromonosporales</taxon>
        <taxon>Micromonosporaceae</taxon>
        <taxon>Luedemannella</taxon>
    </lineage>
</organism>
<sequence>MTNHEHVPDDQSGTALSGAGAGAPDPTDVITGAVVPAPRTGGTGGTAATPAADAVVDTVARLTADDLAPKERRRLLGQLAAALRERGFRDVFRPKAAMAWMSDLVADIAPRIPMRNAATLRAHYPNATDEQIADRLVRNATRATSAIGAVGGGVAAVEWAVPPALLTAPVLLSAETLAVVAVEIKLIGELQEIYGLPVAYTGRYRAVALVQAWASRRGVNLLVPGRGAAAVLGTAARHELRDRLLRRFGRNLTTLGPILTGAAVAAFLNRRATQRLAQEVRADLTKQRRAAIEGRVGER</sequence>
<evidence type="ECO:0000256" key="1">
    <source>
        <dbReference type="SAM" id="MobiDB-lite"/>
    </source>
</evidence>
<dbReference type="Proteomes" id="UP001500655">
    <property type="component" value="Unassembled WGS sequence"/>
</dbReference>
<dbReference type="EMBL" id="BAAALS010000029">
    <property type="protein sequence ID" value="GAA1770740.1"/>
    <property type="molecule type" value="Genomic_DNA"/>
</dbReference>
<feature type="region of interest" description="Disordered" evidence="1">
    <location>
        <begin position="1"/>
        <end position="49"/>
    </location>
</feature>
<gene>
    <name evidence="2" type="ORF">GCM10009681_47710</name>
</gene>
<name>A0ABN2KZV9_9ACTN</name>
<evidence type="ECO:0000313" key="2">
    <source>
        <dbReference type="EMBL" id="GAA1770740.1"/>
    </source>
</evidence>
<protein>
    <recommendedName>
        <fullName evidence="4">EcsC family protein</fullName>
    </recommendedName>
</protein>
<accession>A0ABN2KZV9</accession>
<comment type="caution">
    <text evidence="2">The sequence shown here is derived from an EMBL/GenBank/DDBJ whole genome shotgun (WGS) entry which is preliminary data.</text>
</comment>
<keyword evidence="3" id="KW-1185">Reference proteome</keyword>
<reference evidence="2 3" key="1">
    <citation type="journal article" date="2019" name="Int. J. Syst. Evol. Microbiol.">
        <title>The Global Catalogue of Microorganisms (GCM) 10K type strain sequencing project: providing services to taxonomists for standard genome sequencing and annotation.</title>
        <authorList>
            <consortium name="The Broad Institute Genomics Platform"/>
            <consortium name="The Broad Institute Genome Sequencing Center for Infectious Disease"/>
            <person name="Wu L."/>
            <person name="Ma J."/>
        </authorList>
    </citation>
    <scope>NUCLEOTIDE SEQUENCE [LARGE SCALE GENOMIC DNA]</scope>
    <source>
        <strain evidence="2 3">JCM 13249</strain>
    </source>
</reference>
<evidence type="ECO:0008006" key="4">
    <source>
        <dbReference type="Google" id="ProtNLM"/>
    </source>
</evidence>
<feature type="compositionally biased region" description="Low complexity" evidence="1">
    <location>
        <begin position="34"/>
        <end position="49"/>
    </location>
</feature>